<protein>
    <submittedName>
        <fullName evidence="2">Aminoglycoside phosphotransferase family protein</fullName>
    </submittedName>
</protein>
<dbReference type="RefSeq" id="WP_168516627.1">
    <property type="nucleotide sequence ID" value="NZ_JAAXLS010000010.1"/>
</dbReference>
<dbReference type="InterPro" id="IPR051678">
    <property type="entry name" value="AGP_Transferase"/>
</dbReference>
<dbReference type="Pfam" id="PF01636">
    <property type="entry name" value="APH"/>
    <property type="match status" value="1"/>
</dbReference>
<proteinExistence type="predicted"/>
<dbReference type="EMBL" id="JAAXLS010000010">
    <property type="protein sequence ID" value="NKQ54578.1"/>
    <property type="molecule type" value="Genomic_DNA"/>
</dbReference>
<dbReference type="SUPFAM" id="SSF56112">
    <property type="entry name" value="Protein kinase-like (PK-like)"/>
    <property type="match status" value="1"/>
</dbReference>
<dbReference type="InterPro" id="IPR002575">
    <property type="entry name" value="Aminoglycoside_PTrfase"/>
</dbReference>
<keyword evidence="3" id="KW-1185">Reference proteome</keyword>
<dbReference type="Proteomes" id="UP000715441">
    <property type="component" value="Unassembled WGS sequence"/>
</dbReference>
<dbReference type="PANTHER" id="PTHR21310:SF40">
    <property type="entry name" value="AMINOGLYCOSIDE PHOSPHOTRANSFERASE DOMAIN-CONTAINING PROTEIN-RELATED"/>
    <property type="match status" value="1"/>
</dbReference>
<gene>
    <name evidence="2" type="ORF">HFP15_16985</name>
</gene>
<accession>A0ABX1J489</accession>
<sequence>MTTTGTEDVKELLRAACDQAGIDTRGAEPIRLGENAIFRLPGGIVARIARPGQLDAASREVRIARWLADHDIPAVRALDDLGQPIEAHGRAVTFWHELPDHHNGTPAQVATALRRLHDLPVVAGQHPFSALEPFVRLDERITAATSLTDDDRAWLHQHLATLQESYHHLPAGLPHTVLHGDAWVGNVVATNDNQVVLLDLERASIGPPEWDLVSTAIKHTSFAWITADEYRNFCHRYGHDVTAWDGFALLRDIRELRMTCYLAQHAAENPRAHQEAELRVSCLRGRNGPRPWSWSPAS</sequence>
<evidence type="ECO:0000313" key="3">
    <source>
        <dbReference type="Proteomes" id="UP000715441"/>
    </source>
</evidence>
<comment type="caution">
    <text evidence="2">The sequence shown here is derived from an EMBL/GenBank/DDBJ whole genome shotgun (WGS) entry which is preliminary data.</text>
</comment>
<feature type="domain" description="Aminoglycoside phosphotransferase" evidence="1">
    <location>
        <begin position="44"/>
        <end position="248"/>
    </location>
</feature>
<name>A0ABX1J489_9PSEU</name>
<dbReference type="InterPro" id="IPR011009">
    <property type="entry name" value="Kinase-like_dom_sf"/>
</dbReference>
<reference evidence="2 3" key="1">
    <citation type="submission" date="2020-04" db="EMBL/GenBank/DDBJ databases">
        <title>Novel species.</title>
        <authorList>
            <person name="Teo W.F.A."/>
            <person name="Lipun K."/>
            <person name="Srisuk N."/>
            <person name="Duangmal K."/>
        </authorList>
    </citation>
    <scope>NUCLEOTIDE SEQUENCE [LARGE SCALE GENOMIC DNA]</scope>
    <source>
        <strain evidence="2 3">K13G38</strain>
    </source>
</reference>
<evidence type="ECO:0000259" key="1">
    <source>
        <dbReference type="Pfam" id="PF01636"/>
    </source>
</evidence>
<dbReference type="PANTHER" id="PTHR21310">
    <property type="entry name" value="AMINOGLYCOSIDE PHOSPHOTRANSFERASE-RELATED-RELATED"/>
    <property type="match status" value="1"/>
</dbReference>
<dbReference type="Gene3D" id="3.90.1200.10">
    <property type="match status" value="1"/>
</dbReference>
<organism evidence="2 3">
    <name type="scientific">Amycolatopsis acididurans</name>
    <dbReference type="NCBI Taxonomy" id="2724524"/>
    <lineage>
        <taxon>Bacteria</taxon>
        <taxon>Bacillati</taxon>
        <taxon>Actinomycetota</taxon>
        <taxon>Actinomycetes</taxon>
        <taxon>Pseudonocardiales</taxon>
        <taxon>Pseudonocardiaceae</taxon>
        <taxon>Amycolatopsis</taxon>
    </lineage>
</organism>
<evidence type="ECO:0000313" key="2">
    <source>
        <dbReference type="EMBL" id="NKQ54578.1"/>
    </source>
</evidence>